<evidence type="ECO:0000313" key="5">
    <source>
        <dbReference type="EMBL" id="MEV0708409.1"/>
    </source>
</evidence>
<sequence>MQTLPAYLNGQDFPVSDTYDNIDPSTGRSLGPVARCGPEQVDAAVAAARAAQRSWRLTSPETRARLLTRIADLIERDAEILARLESEDTGKPLSQARADATVCARYFRFYGHAIDAYYGLAIPLEPDLHAYTRREPFGVTGHIVAWNYPMQLMARAVAPAIATGNCAVVKPADETPRTAIALARLATEAGLPAGVLGVVPGIGAEAGAALAAHEDVDHIGFVGSTEIGSLIAHAAADRVVPAVLELGGKSAQIVFPDADLEVAATFLTKAILQNAGQTCSAGSRLLVHTSVHDEVISRVAARFAEVGIGPGLADKDLGPLVSRKQQARVAAFLDGLTQGEIVVGGSAPDEESLREGAYFAPTLVDGVDPRSEIAQREIFGPVLVATAFDTEDEAVALANGTEYALLGAIWTRDLSRAHRLAADIHAGQIYVNTYGAGGGVELPFGGFKKSGYGREKGYEALDAYTQTKTVIVRL</sequence>
<dbReference type="Gene3D" id="3.40.605.10">
    <property type="entry name" value="Aldehyde Dehydrogenase, Chain A, domain 1"/>
    <property type="match status" value="1"/>
</dbReference>
<evidence type="ECO:0000256" key="3">
    <source>
        <dbReference type="RuleBase" id="RU003345"/>
    </source>
</evidence>
<comment type="similarity">
    <text evidence="3">Belongs to the aldehyde dehydrogenase family.</text>
</comment>
<dbReference type="EMBL" id="JBFAKC010000005">
    <property type="protein sequence ID" value="MEV0708409.1"/>
    <property type="molecule type" value="Genomic_DNA"/>
</dbReference>
<gene>
    <name evidence="5" type="ORF">AB0I48_12650</name>
</gene>
<feature type="domain" description="Aldehyde dehydrogenase" evidence="4">
    <location>
        <begin position="17"/>
        <end position="470"/>
    </location>
</feature>
<dbReference type="InterPro" id="IPR015590">
    <property type="entry name" value="Aldehyde_DH_dom"/>
</dbReference>
<feature type="active site" evidence="2">
    <location>
        <position position="245"/>
    </location>
</feature>
<reference evidence="5 6" key="1">
    <citation type="submission" date="2024-06" db="EMBL/GenBank/DDBJ databases">
        <title>The Natural Products Discovery Center: Release of the First 8490 Sequenced Strains for Exploring Actinobacteria Biosynthetic Diversity.</title>
        <authorList>
            <person name="Kalkreuter E."/>
            <person name="Kautsar S.A."/>
            <person name="Yang D."/>
            <person name="Bader C.D."/>
            <person name="Teijaro C.N."/>
            <person name="Fluegel L."/>
            <person name="Davis C.M."/>
            <person name="Simpson J.R."/>
            <person name="Lauterbach L."/>
            <person name="Steele A.D."/>
            <person name="Gui C."/>
            <person name="Meng S."/>
            <person name="Li G."/>
            <person name="Viehrig K."/>
            <person name="Ye F."/>
            <person name="Su P."/>
            <person name="Kiefer A.F."/>
            <person name="Nichols A."/>
            <person name="Cepeda A.J."/>
            <person name="Yan W."/>
            <person name="Fan B."/>
            <person name="Jiang Y."/>
            <person name="Adhikari A."/>
            <person name="Zheng C.-J."/>
            <person name="Schuster L."/>
            <person name="Cowan T.M."/>
            <person name="Smanski M.J."/>
            <person name="Chevrette M.G."/>
            <person name="De Carvalho L.P.S."/>
            <person name="Shen B."/>
        </authorList>
    </citation>
    <scope>NUCLEOTIDE SEQUENCE [LARGE SCALE GENOMIC DNA]</scope>
    <source>
        <strain evidence="5 6">NPDC050403</strain>
    </source>
</reference>
<dbReference type="InterPro" id="IPR016161">
    <property type="entry name" value="Ald_DH/histidinol_DH"/>
</dbReference>
<dbReference type="Gene3D" id="3.40.309.10">
    <property type="entry name" value="Aldehyde Dehydrogenase, Chain A, domain 2"/>
    <property type="match status" value="1"/>
</dbReference>
<name>A0ABV3FSL1_9NOCA</name>
<evidence type="ECO:0000256" key="1">
    <source>
        <dbReference type="ARBA" id="ARBA00023002"/>
    </source>
</evidence>
<proteinExistence type="inferred from homology"/>
<dbReference type="PROSITE" id="PS00070">
    <property type="entry name" value="ALDEHYDE_DEHYDR_CYS"/>
    <property type="match status" value="1"/>
</dbReference>
<evidence type="ECO:0000256" key="2">
    <source>
        <dbReference type="PROSITE-ProRule" id="PRU10007"/>
    </source>
</evidence>
<evidence type="ECO:0000259" key="4">
    <source>
        <dbReference type="Pfam" id="PF00171"/>
    </source>
</evidence>
<dbReference type="SUPFAM" id="SSF53720">
    <property type="entry name" value="ALDH-like"/>
    <property type="match status" value="1"/>
</dbReference>
<keyword evidence="1 3" id="KW-0560">Oxidoreductase</keyword>
<accession>A0ABV3FSL1</accession>
<dbReference type="InterPro" id="IPR029510">
    <property type="entry name" value="Ald_DH_CS_GLU"/>
</dbReference>
<dbReference type="Proteomes" id="UP001551695">
    <property type="component" value="Unassembled WGS sequence"/>
</dbReference>
<dbReference type="RefSeq" id="WP_357783146.1">
    <property type="nucleotide sequence ID" value="NZ_JBFAKC010000005.1"/>
</dbReference>
<dbReference type="PANTHER" id="PTHR11699">
    <property type="entry name" value="ALDEHYDE DEHYDROGENASE-RELATED"/>
    <property type="match status" value="1"/>
</dbReference>
<protein>
    <submittedName>
        <fullName evidence="5">Aldehyde dehydrogenase family protein</fullName>
    </submittedName>
</protein>
<dbReference type="PROSITE" id="PS00687">
    <property type="entry name" value="ALDEHYDE_DEHYDR_GLU"/>
    <property type="match status" value="1"/>
</dbReference>
<evidence type="ECO:0000313" key="6">
    <source>
        <dbReference type="Proteomes" id="UP001551695"/>
    </source>
</evidence>
<organism evidence="5 6">
    <name type="scientific">Nocardia aurea</name>
    <dbReference type="NCBI Taxonomy" id="2144174"/>
    <lineage>
        <taxon>Bacteria</taxon>
        <taxon>Bacillati</taxon>
        <taxon>Actinomycetota</taxon>
        <taxon>Actinomycetes</taxon>
        <taxon>Mycobacteriales</taxon>
        <taxon>Nocardiaceae</taxon>
        <taxon>Nocardia</taxon>
    </lineage>
</organism>
<comment type="caution">
    <text evidence="5">The sequence shown here is derived from an EMBL/GenBank/DDBJ whole genome shotgun (WGS) entry which is preliminary data.</text>
</comment>
<dbReference type="Pfam" id="PF00171">
    <property type="entry name" value="Aldedh"/>
    <property type="match status" value="1"/>
</dbReference>
<dbReference type="InterPro" id="IPR016163">
    <property type="entry name" value="Ald_DH_C"/>
</dbReference>
<keyword evidence="6" id="KW-1185">Reference proteome</keyword>
<dbReference type="InterPro" id="IPR016160">
    <property type="entry name" value="Ald_DH_CS_CYS"/>
</dbReference>
<dbReference type="InterPro" id="IPR016162">
    <property type="entry name" value="Ald_DH_N"/>
</dbReference>